<dbReference type="AlphaFoldDB" id="A0A060LVR5"/>
<sequence length="29" mass="3377">MRTFLMMSVCVVFLIAIFSGGYEENPHKR</sequence>
<gene>
    <name evidence="1" type="ORF">BleG1_1292</name>
</gene>
<dbReference type="KEGG" id="ble:BleG1_1292"/>
<reference evidence="1 2" key="1">
    <citation type="journal article" date="2014" name="Gene">
        <title>A comparative genomic analysis of the alkalitolerant soil bacterium Bacillus lehensis G1.</title>
        <authorList>
            <person name="Noor Y.M."/>
            <person name="Samsulrizal N.H."/>
            <person name="Jema'on N.A."/>
            <person name="Low K.O."/>
            <person name="Ramli A.N."/>
            <person name="Alias N.I."/>
            <person name="Damis S.I."/>
            <person name="Fuzi S.F."/>
            <person name="Isa M.N."/>
            <person name="Murad A.M."/>
            <person name="Raih M.F."/>
            <person name="Bakar F.D."/>
            <person name="Najimudin N."/>
            <person name="Mahadi N.M."/>
            <person name="Illias R.M."/>
        </authorList>
    </citation>
    <scope>NUCLEOTIDE SEQUENCE [LARGE SCALE GENOMIC DNA]</scope>
    <source>
        <strain evidence="1 2">G1</strain>
    </source>
</reference>
<name>A0A060LVR5_9BACI</name>
<organism evidence="1 2">
    <name type="scientific">Shouchella lehensis G1</name>
    <dbReference type="NCBI Taxonomy" id="1246626"/>
    <lineage>
        <taxon>Bacteria</taxon>
        <taxon>Bacillati</taxon>
        <taxon>Bacillota</taxon>
        <taxon>Bacilli</taxon>
        <taxon>Bacillales</taxon>
        <taxon>Bacillaceae</taxon>
        <taxon>Shouchella</taxon>
    </lineage>
</organism>
<dbReference type="HOGENOM" id="CLU_218606_2_1_9"/>
<dbReference type="STRING" id="1246626.BleG1_1292"/>
<accession>A0A060LVR5</accession>
<proteinExistence type="predicted"/>
<evidence type="ECO:0000313" key="1">
    <source>
        <dbReference type="EMBL" id="AIC93875.1"/>
    </source>
</evidence>
<evidence type="ECO:0000313" key="2">
    <source>
        <dbReference type="Proteomes" id="UP000027142"/>
    </source>
</evidence>
<dbReference type="Proteomes" id="UP000027142">
    <property type="component" value="Chromosome"/>
</dbReference>
<dbReference type="EMBL" id="CP003923">
    <property type="protein sequence ID" value="AIC93875.1"/>
    <property type="molecule type" value="Genomic_DNA"/>
</dbReference>
<protein>
    <submittedName>
        <fullName evidence="1">Uncharacterized protein</fullName>
    </submittedName>
</protein>
<keyword evidence="2" id="KW-1185">Reference proteome</keyword>